<gene>
    <name evidence="1" type="ORF">AZF00_08600</name>
</gene>
<proteinExistence type="predicted"/>
<organism evidence="1 2">
    <name type="scientific">Zhongshania aliphaticivorans</name>
    <dbReference type="NCBI Taxonomy" id="1470434"/>
    <lineage>
        <taxon>Bacteria</taxon>
        <taxon>Pseudomonadati</taxon>
        <taxon>Pseudomonadota</taxon>
        <taxon>Gammaproteobacteria</taxon>
        <taxon>Cellvibrionales</taxon>
        <taxon>Spongiibacteraceae</taxon>
        <taxon>Zhongshania</taxon>
    </lineage>
</organism>
<dbReference type="Proteomes" id="UP000074119">
    <property type="component" value="Chromosome"/>
</dbReference>
<sequence length="97" mass="11061">MNAVLIKQFQDAKRKQKKSYHWGEIGWQVENAAAECEIILRSSDSEDVAHYFARVLPAISALANHYRLSQLDESGYALATVREIERALLQNSDKIQN</sequence>
<evidence type="ECO:0000313" key="1">
    <source>
        <dbReference type="EMBL" id="AMO68361.1"/>
    </source>
</evidence>
<evidence type="ECO:0000313" key="2">
    <source>
        <dbReference type="Proteomes" id="UP000074119"/>
    </source>
</evidence>
<reference evidence="1 2" key="1">
    <citation type="submission" date="2015-12" db="EMBL/GenBank/DDBJ databases">
        <authorList>
            <person name="Shamseldin A."/>
            <person name="Moawad H."/>
            <person name="Abd El-Rahim W.M."/>
            <person name="Sadowsky M.J."/>
        </authorList>
    </citation>
    <scope>NUCLEOTIDE SEQUENCE [LARGE SCALE GENOMIC DNA]</scope>
    <source>
        <strain evidence="1 2">SM2</strain>
    </source>
</reference>
<dbReference type="AlphaFoldDB" id="A0A127M594"/>
<dbReference type="RefSeq" id="WP_040802709.1">
    <property type="nucleotide sequence ID" value="NZ_CP014544.1"/>
</dbReference>
<name>A0A127M594_9GAMM</name>
<accession>A0A127M594</accession>
<protein>
    <submittedName>
        <fullName evidence="1">Uncharacterized protein</fullName>
    </submittedName>
</protein>
<dbReference type="EMBL" id="CP014544">
    <property type="protein sequence ID" value="AMO68361.1"/>
    <property type="molecule type" value="Genomic_DNA"/>
</dbReference>
<dbReference type="STRING" id="1470434.AZF00_08600"/>
<dbReference type="KEGG" id="zal:AZF00_08600"/>